<evidence type="ECO:0000313" key="1">
    <source>
        <dbReference type="EMBL" id="AUM13258.1"/>
    </source>
</evidence>
<keyword evidence="2" id="KW-1185">Reference proteome</keyword>
<sequence length="348" mass="37171">MLPKYLFYIAFGTLILSGCGLETDDDEDDSSVTTVVVDVNQSPYLPLTNATQFFYTETGGSPGAVEGSVTYDLGTSNSKGYSVYKVAISGGNVDMELYFRTTTNQIELLGIDGPLGVSGSASVDHLRFATPIRLIGNRSDQTTAVTADVVYNGAPEDGTVISLTYDTTNTSNETVSRSDWTELELPTLKSVLTADINISVGGLSLDPFPIVMNFYFTKGLGLMQHSGDLTSSAGNEYEIKFHDLDGLPNLIAFDQTGSNVEGTSSFFTLADGAIDTNISSTEYRIANLSALNALGWLEIEETNTDVYSVGIDTASDALPDSLTSVQVIFENRYSSGERLSASVTLLAP</sequence>
<reference evidence="2" key="1">
    <citation type="submission" date="2017-08" db="EMBL/GenBank/DDBJ databases">
        <title>Direct submision.</title>
        <authorList>
            <person name="Kim S.-J."/>
            <person name="Rhee S.-K."/>
        </authorList>
    </citation>
    <scope>NUCLEOTIDE SEQUENCE [LARGE SCALE GENOMIC DNA]</scope>
    <source>
        <strain evidence="2">GI5</strain>
    </source>
</reference>
<protein>
    <submittedName>
        <fullName evidence="1">Uncharacterized protein</fullName>
    </submittedName>
</protein>
<dbReference type="OrthoDB" id="9845732at2"/>
<organism evidence="1 2">
    <name type="scientific">Ketobacter alkanivorans</name>
    <dbReference type="NCBI Taxonomy" id="1917421"/>
    <lineage>
        <taxon>Bacteria</taxon>
        <taxon>Pseudomonadati</taxon>
        <taxon>Pseudomonadota</taxon>
        <taxon>Gammaproteobacteria</taxon>
        <taxon>Pseudomonadales</taxon>
        <taxon>Ketobacteraceae</taxon>
        <taxon>Ketobacter</taxon>
    </lineage>
</organism>
<gene>
    <name evidence="1" type="ORF">Kalk_12860</name>
</gene>
<dbReference type="EMBL" id="CP022684">
    <property type="protein sequence ID" value="AUM13258.1"/>
    <property type="molecule type" value="Genomic_DNA"/>
</dbReference>
<proteinExistence type="predicted"/>
<name>A0A2K9LLQ4_9GAMM</name>
<evidence type="ECO:0000313" key="2">
    <source>
        <dbReference type="Proteomes" id="UP000235116"/>
    </source>
</evidence>
<dbReference type="AlphaFoldDB" id="A0A2K9LLQ4"/>
<dbReference type="Proteomes" id="UP000235116">
    <property type="component" value="Chromosome"/>
</dbReference>
<accession>A0A2K9LLQ4</accession>
<dbReference type="KEGG" id="kak:Kalk_12860"/>
<dbReference type="RefSeq" id="WP_101894636.1">
    <property type="nucleotide sequence ID" value="NZ_CP022684.1"/>
</dbReference>
<dbReference type="PROSITE" id="PS51257">
    <property type="entry name" value="PROKAR_LIPOPROTEIN"/>
    <property type="match status" value="1"/>
</dbReference>